<protein>
    <submittedName>
        <fullName evidence="2">Uncharacterized protein</fullName>
    </submittedName>
</protein>
<sequence length="223" mass="23995">MCGPSRPFAGRLPGAGHVGSVGQTGSHWPRLKSLLLIQLGPQDGGLNRQQSQLLQRGFVINLPVFVWADRPEASMARLGLAAQAVSALTMTFVCTAGAHAQITGKPPFWAYTYNPPDFKPPPDDGQPRHVPDSTASYTVPQTRDRFLAPDWHPGDHPAMPAVVASGRQPDVYACGFCHRASGTGGRRTLTSPACRSHVLFSRYRTIGAANARQHCPTAFPKHG</sequence>
<reference evidence="2 3" key="1">
    <citation type="submission" date="2018-03" db="EMBL/GenBank/DDBJ databases">
        <authorList>
            <person name="Gully D."/>
        </authorList>
    </citation>
    <scope>NUCLEOTIDE SEQUENCE [LARGE SCALE GENOMIC DNA]</scope>
    <source>
        <strain evidence="2">ORS3257</strain>
    </source>
</reference>
<gene>
    <name evidence="2" type="ORF">BRAD3257_2064</name>
</gene>
<organism evidence="2 3">
    <name type="scientific">Bradyrhizobium vignae</name>
    <dbReference type="NCBI Taxonomy" id="1549949"/>
    <lineage>
        <taxon>Bacteria</taxon>
        <taxon>Pseudomonadati</taxon>
        <taxon>Pseudomonadota</taxon>
        <taxon>Alphaproteobacteria</taxon>
        <taxon>Hyphomicrobiales</taxon>
        <taxon>Nitrobacteraceae</taxon>
        <taxon>Bradyrhizobium</taxon>
    </lineage>
</organism>
<evidence type="ECO:0000256" key="1">
    <source>
        <dbReference type="SAM" id="MobiDB-lite"/>
    </source>
</evidence>
<feature type="region of interest" description="Disordered" evidence="1">
    <location>
        <begin position="116"/>
        <end position="141"/>
    </location>
</feature>
<dbReference type="EMBL" id="LS398110">
    <property type="protein sequence ID" value="SPP93156.1"/>
    <property type="molecule type" value="Genomic_DNA"/>
</dbReference>
<feature type="compositionally biased region" description="Basic and acidic residues" evidence="1">
    <location>
        <begin position="120"/>
        <end position="131"/>
    </location>
</feature>
<name>A0A2U3PVK7_9BRAD</name>
<accession>A0A2U3PVK7</accession>
<dbReference type="Proteomes" id="UP000246085">
    <property type="component" value="Chromosome BRAD3257"/>
</dbReference>
<dbReference type="KEGG" id="bvz:BRAD3257_2064"/>
<proteinExistence type="predicted"/>
<evidence type="ECO:0000313" key="3">
    <source>
        <dbReference type="Proteomes" id="UP000246085"/>
    </source>
</evidence>
<evidence type="ECO:0000313" key="2">
    <source>
        <dbReference type="EMBL" id="SPP93156.1"/>
    </source>
</evidence>
<dbReference type="AlphaFoldDB" id="A0A2U3PVK7"/>